<organism evidence="5 6">
    <name type="scientific">Artemisia annua</name>
    <name type="common">Sweet wormwood</name>
    <dbReference type="NCBI Taxonomy" id="35608"/>
    <lineage>
        <taxon>Eukaryota</taxon>
        <taxon>Viridiplantae</taxon>
        <taxon>Streptophyta</taxon>
        <taxon>Embryophyta</taxon>
        <taxon>Tracheophyta</taxon>
        <taxon>Spermatophyta</taxon>
        <taxon>Magnoliopsida</taxon>
        <taxon>eudicotyledons</taxon>
        <taxon>Gunneridae</taxon>
        <taxon>Pentapetalae</taxon>
        <taxon>asterids</taxon>
        <taxon>campanulids</taxon>
        <taxon>Asterales</taxon>
        <taxon>Asteraceae</taxon>
        <taxon>Asteroideae</taxon>
        <taxon>Anthemideae</taxon>
        <taxon>Artemisiinae</taxon>
        <taxon>Artemisia</taxon>
    </lineage>
</organism>
<dbReference type="AlphaFoldDB" id="A0A2U1PMN6"/>
<dbReference type="OrthoDB" id="774873at2759"/>
<evidence type="ECO:0000256" key="1">
    <source>
        <dbReference type="PROSITE-ProRule" id="PRU00175"/>
    </source>
</evidence>
<keyword evidence="1" id="KW-0862">Zinc</keyword>
<dbReference type="Pfam" id="PF13920">
    <property type="entry name" value="zf-C3HC4_3"/>
    <property type="match status" value="1"/>
</dbReference>
<dbReference type="PROSITE" id="PS50089">
    <property type="entry name" value="ZF_RING_2"/>
    <property type="match status" value="1"/>
</dbReference>
<dbReference type="GO" id="GO:0008270">
    <property type="term" value="F:zinc ion binding"/>
    <property type="evidence" value="ECO:0007669"/>
    <property type="project" value="UniProtKB-KW"/>
</dbReference>
<dbReference type="Pfam" id="PF20235">
    <property type="entry name" value="PIR2-like_helical"/>
    <property type="match status" value="1"/>
</dbReference>
<proteinExistence type="predicted"/>
<evidence type="ECO:0000256" key="2">
    <source>
        <dbReference type="SAM" id="Coils"/>
    </source>
</evidence>
<dbReference type="CDD" id="cd23128">
    <property type="entry name" value="RING-HC_MIP1-like"/>
    <property type="match status" value="1"/>
</dbReference>
<gene>
    <name evidence="5" type="ORF">CTI12_AA136230</name>
</gene>
<feature type="coiled-coil region" evidence="2">
    <location>
        <begin position="351"/>
        <end position="434"/>
    </location>
</feature>
<sequence length="630" mass="71247">MAEMKSLLDLPKEDMEALAHDSDWDSTTVSDLAKLLSDDLHTCLDTAIKQIVTNGYSKEVAEQTVLKCGPFYSAKDMASSITDCALDYLKRERVATWYNFDDLNSLVKFMMLEMVTMLRHIKPSLSVREAMWTLLICDLNIIDASQADLDPQKFSIGGLKSGQGVGPSAEPESLPGPKTEPEPKTVPEPKTEPESKSAGKKVDEKCQCCTKCCTGHKKSFRLERTYSGRMSKRALKANLTSWKKLNLSIEKVQSACESSSSVNNKNPLPLKETNSEPVSQAPLKTAEYYLSGIPFDETKGEHVAQDDKDEMILTAVSQLQPLQKELKDWDDWANVKVMQVAKRLSYDRPELTKLKAEKAEDEKLMKKLLETTAALNTSSSQLQLSSQSMIRLEHENSVLKQDREKAEIKSLTEAQNLKEALQKEQEAIRKCESFGPEKIELEEELRSLKREVGPKKRDLEKAKGLLTETEIRLAKEKKETAKFRDRAESIRSEREHLEAMAKAEEQITAEKAENQLKESEREIERIQREIDAIKSEAETKKIAAMRKEMSWQPAERTSSQSEVKHGTKSNKKDRECVMCLTEEMTVVFVPCGHQVLCAECNVLHEKNGMKDCPSCRTQIQKRITARFAKS</sequence>
<dbReference type="InterPro" id="IPR046527">
    <property type="entry name" value="PIR2-like_helical"/>
</dbReference>
<keyword evidence="2" id="KW-0175">Coiled coil</keyword>
<evidence type="ECO:0000259" key="4">
    <source>
        <dbReference type="PROSITE" id="PS50089"/>
    </source>
</evidence>
<feature type="domain" description="RING-type" evidence="4">
    <location>
        <begin position="576"/>
        <end position="616"/>
    </location>
</feature>
<feature type="region of interest" description="Disordered" evidence="3">
    <location>
        <begin position="547"/>
        <end position="568"/>
    </location>
</feature>
<dbReference type="SUPFAM" id="SSF57850">
    <property type="entry name" value="RING/U-box"/>
    <property type="match status" value="1"/>
</dbReference>
<keyword evidence="1" id="KW-0863">Zinc-finger</keyword>
<feature type="compositionally biased region" description="Basic and acidic residues" evidence="3">
    <location>
        <begin position="179"/>
        <end position="199"/>
    </location>
</feature>
<dbReference type="InterPro" id="IPR001841">
    <property type="entry name" value="Znf_RING"/>
</dbReference>
<dbReference type="PANTHER" id="PTHR46405:SF6">
    <property type="entry name" value="ZINC FINGER, RING_FYVE_PHD-TYPE-RELATED"/>
    <property type="match status" value="1"/>
</dbReference>
<dbReference type="EMBL" id="PKPP01000958">
    <property type="protein sequence ID" value="PWA87021.1"/>
    <property type="molecule type" value="Genomic_DNA"/>
</dbReference>
<evidence type="ECO:0000313" key="5">
    <source>
        <dbReference type="EMBL" id="PWA87021.1"/>
    </source>
</evidence>
<keyword evidence="1" id="KW-0479">Metal-binding</keyword>
<protein>
    <submittedName>
        <fullName evidence="5">Zinc finger, RING/FYVE/PHD-type</fullName>
    </submittedName>
</protein>
<feature type="region of interest" description="Disordered" evidence="3">
    <location>
        <begin position="159"/>
        <end position="199"/>
    </location>
</feature>
<dbReference type="InterPro" id="IPR013083">
    <property type="entry name" value="Znf_RING/FYVE/PHD"/>
</dbReference>
<name>A0A2U1PMN6_ARTAN</name>
<dbReference type="InterPro" id="IPR046934">
    <property type="entry name" value="PIR2-like"/>
</dbReference>
<keyword evidence="6" id="KW-1185">Reference proteome</keyword>
<accession>A0A2U1PMN6</accession>
<comment type="caution">
    <text evidence="5">The sequence shown here is derived from an EMBL/GenBank/DDBJ whole genome shotgun (WGS) entry which is preliminary data.</text>
</comment>
<evidence type="ECO:0000256" key="3">
    <source>
        <dbReference type="SAM" id="MobiDB-lite"/>
    </source>
</evidence>
<feature type="region of interest" description="Disordered" evidence="3">
    <location>
        <begin position="258"/>
        <end position="278"/>
    </location>
</feature>
<reference evidence="5 6" key="1">
    <citation type="journal article" date="2018" name="Mol. Plant">
        <title>The genome of Artemisia annua provides insight into the evolution of Asteraceae family and artemisinin biosynthesis.</title>
        <authorList>
            <person name="Shen Q."/>
            <person name="Zhang L."/>
            <person name="Liao Z."/>
            <person name="Wang S."/>
            <person name="Yan T."/>
            <person name="Shi P."/>
            <person name="Liu M."/>
            <person name="Fu X."/>
            <person name="Pan Q."/>
            <person name="Wang Y."/>
            <person name="Lv Z."/>
            <person name="Lu X."/>
            <person name="Zhang F."/>
            <person name="Jiang W."/>
            <person name="Ma Y."/>
            <person name="Chen M."/>
            <person name="Hao X."/>
            <person name="Li L."/>
            <person name="Tang Y."/>
            <person name="Lv G."/>
            <person name="Zhou Y."/>
            <person name="Sun X."/>
            <person name="Brodelius P.E."/>
            <person name="Rose J.K.C."/>
            <person name="Tang K."/>
        </authorList>
    </citation>
    <scope>NUCLEOTIDE SEQUENCE [LARGE SCALE GENOMIC DNA]</scope>
    <source>
        <strain evidence="6">cv. Huhao1</strain>
        <tissue evidence="5">Leaf</tissue>
    </source>
</reference>
<dbReference type="Proteomes" id="UP000245207">
    <property type="component" value="Unassembled WGS sequence"/>
</dbReference>
<dbReference type="PANTHER" id="PTHR46405">
    <property type="entry name" value="OS05G0141500 PROTEIN"/>
    <property type="match status" value="1"/>
</dbReference>
<dbReference type="Gene3D" id="3.30.40.10">
    <property type="entry name" value="Zinc/RING finger domain, C3HC4 (zinc finger)"/>
    <property type="match status" value="1"/>
</dbReference>
<feature type="coiled-coil region" evidence="2">
    <location>
        <begin position="459"/>
        <end position="543"/>
    </location>
</feature>
<evidence type="ECO:0000313" key="6">
    <source>
        <dbReference type="Proteomes" id="UP000245207"/>
    </source>
</evidence>